<comment type="caution">
    <text evidence="2">The sequence shown here is derived from an EMBL/GenBank/DDBJ whole genome shotgun (WGS) entry which is preliminary data.</text>
</comment>
<feature type="compositionally biased region" description="Basic and acidic residues" evidence="1">
    <location>
        <begin position="115"/>
        <end position="127"/>
    </location>
</feature>
<reference evidence="2 3" key="1">
    <citation type="journal article" date="2022" name="Nat. Plants">
        <title>Genomes of leafy and leafless Platanthera orchids illuminate the evolution of mycoheterotrophy.</title>
        <authorList>
            <person name="Li M.H."/>
            <person name="Liu K.W."/>
            <person name="Li Z."/>
            <person name="Lu H.C."/>
            <person name="Ye Q.L."/>
            <person name="Zhang D."/>
            <person name="Wang J.Y."/>
            <person name="Li Y.F."/>
            <person name="Zhong Z.M."/>
            <person name="Liu X."/>
            <person name="Yu X."/>
            <person name="Liu D.K."/>
            <person name="Tu X.D."/>
            <person name="Liu B."/>
            <person name="Hao Y."/>
            <person name="Liao X.Y."/>
            <person name="Jiang Y.T."/>
            <person name="Sun W.H."/>
            <person name="Chen J."/>
            <person name="Chen Y.Q."/>
            <person name="Ai Y."/>
            <person name="Zhai J.W."/>
            <person name="Wu S.S."/>
            <person name="Zhou Z."/>
            <person name="Hsiao Y.Y."/>
            <person name="Wu W.L."/>
            <person name="Chen Y.Y."/>
            <person name="Lin Y.F."/>
            <person name="Hsu J.L."/>
            <person name="Li C.Y."/>
            <person name="Wang Z.W."/>
            <person name="Zhao X."/>
            <person name="Zhong W.Y."/>
            <person name="Ma X.K."/>
            <person name="Ma L."/>
            <person name="Huang J."/>
            <person name="Chen G.Z."/>
            <person name="Huang M.Z."/>
            <person name="Huang L."/>
            <person name="Peng D.H."/>
            <person name="Luo Y.B."/>
            <person name="Zou S.Q."/>
            <person name="Chen S.P."/>
            <person name="Lan S."/>
            <person name="Tsai W.C."/>
            <person name="Van de Peer Y."/>
            <person name="Liu Z.J."/>
        </authorList>
    </citation>
    <scope>NUCLEOTIDE SEQUENCE [LARGE SCALE GENOMIC DNA]</scope>
    <source>
        <strain evidence="2">Lor288</strain>
    </source>
</reference>
<proteinExistence type="predicted"/>
<sequence>MLEEVQQALDPAFSVELEAERVRASDRVQEGRSRRRSIDVLLKAAGYLDCAIHNVLPQIPLALCHLELLIVSYRLRSRRSESATVAVAGSESWAMLRVRGIRRAAEWKPRYRPEVRSAGKGGAERPQRVARTASVRGTAGARRGKGDDARRQANQLVDGRWGSVEALRPAVRFPSCAAQGCARERESERERKGRLGKREPGVDIQLGMAIESPKATLAVKRRLACEMVKYWLQAAAYYYHGLILDEGNTEKSHGMAVAALQAADGFLKESKNACEVFHAAPPTSRCIFLDVKVQIPNVKKRTALDHDDLHLLSHV</sequence>
<evidence type="ECO:0000313" key="3">
    <source>
        <dbReference type="Proteomes" id="UP001412067"/>
    </source>
</evidence>
<organism evidence="2 3">
    <name type="scientific">Platanthera guangdongensis</name>
    <dbReference type="NCBI Taxonomy" id="2320717"/>
    <lineage>
        <taxon>Eukaryota</taxon>
        <taxon>Viridiplantae</taxon>
        <taxon>Streptophyta</taxon>
        <taxon>Embryophyta</taxon>
        <taxon>Tracheophyta</taxon>
        <taxon>Spermatophyta</taxon>
        <taxon>Magnoliopsida</taxon>
        <taxon>Liliopsida</taxon>
        <taxon>Asparagales</taxon>
        <taxon>Orchidaceae</taxon>
        <taxon>Orchidoideae</taxon>
        <taxon>Orchideae</taxon>
        <taxon>Orchidinae</taxon>
        <taxon>Platanthera</taxon>
    </lineage>
</organism>
<feature type="region of interest" description="Disordered" evidence="1">
    <location>
        <begin position="115"/>
        <end position="152"/>
    </location>
</feature>
<keyword evidence="3" id="KW-1185">Reference proteome</keyword>
<name>A0ABR2LRA9_9ASPA</name>
<gene>
    <name evidence="2" type="ORF">KSP40_PGU020465</name>
</gene>
<dbReference type="PANTHER" id="PTHR23032:SF13">
    <property type="entry name" value="BRO1 DOMAIN-CONTAINING PROTEIN BROX"/>
    <property type="match status" value="1"/>
</dbReference>
<dbReference type="EMBL" id="JBBWWR010000017">
    <property type="protein sequence ID" value="KAK8946211.1"/>
    <property type="molecule type" value="Genomic_DNA"/>
</dbReference>
<evidence type="ECO:0000313" key="2">
    <source>
        <dbReference type="EMBL" id="KAK8946211.1"/>
    </source>
</evidence>
<evidence type="ECO:0008006" key="4">
    <source>
        <dbReference type="Google" id="ProtNLM"/>
    </source>
</evidence>
<dbReference type="Proteomes" id="UP001412067">
    <property type="component" value="Unassembled WGS sequence"/>
</dbReference>
<evidence type="ECO:0000256" key="1">
    <source>
        <dbReference type="SAM" id="MobiDB-lite"/>
    </source>
</evidence>
<dbReference type="Gene3D" id="1.25.40.280">
    <property type="entry name" value="alix/aip1 like domains"/>
    <property type="match status" value="1"/>
</dbReference>
<dbReference type="PANTHER" id="PTHR23032">
    <property type="entry name" value="BRO1 DOMAIN-CONTAINING PROTEIN BROX"/>
    <property type="match status" value="1"/>
</dbReference>
<dbReference type="InterPro" id="IPR038898">
    <property type="entry name" value="BROX"/>
</dbReference>
<protein>
    <recommendedName>
        <fullName evidence="4">BRO1 domain-containing protein</fullName>
    </recommendedName>
</protein>
<accession>A0ABR2LRA9</accession>
<dbReference type="InterPro" id="IPR038499">
    <property type="entry name" value="BRO1_sf"/>
</dbReference>